<feature type="signal peptide" evidence="7">
    <location>
        <begin position="1"/>
        <end position="19"/>
    </location>
</feature>
<dbReference type="GO" id="GO:0020037">
    <property type="term" value="F:heme binding"/>
    <property type="evidence" value="ECO:0007669"/>
    <property type="project" value="InterPro"/>
</dbReference>
<dbReference type="InterPro" id="IPR036909">
    <property type="entry name" value="Cyt_c-like_dom_sf"/>
</dbReference>
<sequence>MKYLAMMALFLMTGTSAHAQNWGMGRADGGWNKVEMCHGCHDMAMRGGMGMGIRMGPGETAPKLGGQHAAYLEKSLRAYRSGERRHPLMNRMASMLDDREIAEIAAFYARKDNK</sequence>
<keyword evidence="9" id="KW-0614">Plasmid</keyword>
<evidence type="ECO:0000256" key="3">
    <source>
        <dbReference type="ARBA" id="ARBA00022723"/>
    </source>
</evidence>
<dbReference type="KEGG" id="app:CAP2UW1_4689"/>
<evidence type="ECO:0000256" key="7">
    <source>
        <dbReference type="SAM" id="SignalP"/>
    </source>
</evidence>
<organism evidence="9">
    <name type="scientific">Accumulibacter regalis</name>
    <dbReference type="NCBI Taxonomy" id="522306"/>
    <lineage>
        <taxon>Bacteria</taxon>
        <taxon>Pseudomonadati</taxon>
        <taxon>Pseudomonadota</taxon>
        <taxon>Betaproteobacteria</taxon>
        <taxon>Candidatus Accumulibacter</taxon>
    </lineage>
</organism>
<keyword evidence="5 6" id="KW-0408">Iron</keyword>
<dbReference type="Pfam" id="PF00034">
    <property type="entry name" value="Cytochrom_C"/>
    <property type="match status" value="1"/>
</dbReference>
<keyword evidence="2 6" id="KW-0349">Heme</keyword>
<reference evidence="9" key="2">
    <citation type="submission" date="2009-09" db="EMBL/GenBank/DDBJ databases">
        <title>Complete sequence of plasmid1 of Candidatus Accumulibacter phosphatis clade IIA str. UW-1.</title>
        <authorList>
            <consortium name="US DOE Joint Genome Institute"/>
            <person name="Martin H.G."/>
            <person name="Ivanova N."/>
            <person name="Kunin V."/>
            <person name="Warnecke F."/>
            <person name="Barry K."/>
            <person name="He S."/>
            <person name="Salamov A."/>
            <person name="Szeto E."/>
            <person name="Dalin E."/>
            <person name="Pangilinan J.L."/>
            <person name="Lapidus A."/>
            <person name="Lowry S."/>
            <person name="Kyrpides N.C."/>
            <person name="McMahon K.D."/>
            <person name="Hugenholtz P."/>
        </authorList>
    </citation>
    <scope>NUCLEOTIDE SEQUENCE [LARGE SCALE GENOMIC DNA]</scope>
    <source>
        <strain evidence="9">UW-1</strain>
        <plasmid evidence="9">pAph01</plasmid>
        <plasmid>UW-1</plasmid>
    </source>
</reference>
<evidence type="ECO:0000256" key="2">
    <source>
        <dbReference type="ARBA" id="ARBA00022617"/>
    </source>
</evidence>
<evidence type="ECO:0000256" key="4">
    <source>
        <dbReference type="ARBA" id="ARBA00022982"/>
    </source>
</evidence>
<keyword evidence="7" id="KW-0732">Signal</keyword>
<evidence type="ECO:0000259" key="8">
    <source>
        <dbReference type="PROSITE" id="PS51007"/>
    </source>
</evidence>
<dbReference type="HOGENOM" id="CLU_128253_1_2_4"/>
<geneLocation type="plasmid" evidence="9">
    <name>pAph01</name>
</geneLocation>
<dbReference type="PROSITE" id="PS51007">
    <property type="entry name" value="CYTC"/>
    <property type="match status" value="1"/>
</dbReference>
<gene>
    <name evidence="9" type="ordered locus">CAP2UW1_4689</name>
</gene>
<dbReference type="InterPro" id="IPR050597">
    <property type="entry name" value="Cytochrome_c_Oxidase_Subunit"/>
</dbReference>
<dbReference type="SUPFAM" id="SSF46626">
    <property type="entry name" value="Cytochrome c"/>
    <property type="match status" value="1"/>
</dbReference>
<keyword evidence="4" id="KW-0249">Electron transport</keyword>
<dbReference type="InterPro" id="IPR009056">
    <property type="entry name" value="Cyt_c-like_dom"/>
</dbReference>
<dbReference type="Gene3D" id="1.10.760.10">
    <property type="entry name" value="Cytochrome c-like domain"/>
    <property type="match status" value="1"/>
</dbReference>
<evidence type="ECO:0000256" key="6">
    <source>
        <dbReference type="PROSITE-ProRule" id="PRU00433"/>
    </source>
</evidence>
<name>C7RW04_ACCRE</name>
<dbReference type="GO" id="GO:0009055">
    <property type="term" value="F:electron transfer activity"/>
    <property type="evidence" value="ECO:0007669"/>
    <property type="project" value="InterPro"/>
</dbReference>
<dbReference type="PANTHER" id="PTHR33751:SF9">
    <property type="entry name" value="CYTOCHROME C4"/>
    <property type="match status" value="1"/>
</dbReference>
<evidence type="ECO:0000313" key="9">
    <source>
        <dbReference type="EMBL" id="ACV37814.1"/>
    </source>
</evidence>
<accession>C7RW04</accession>
<proteinExistence type="predicted"/>
<dbReference type="OrthoDB" id="9796421at2"/>
<protein>
    <recommendedName>
        <fullName evidence="8">Cytochrome c domain-containing protein</fullName>
    </recommendedName>
</protein>
<dbReference type="EMBL" id="CP001716">
    <property type="protein sequence ID" value="ACV37814.1"/>
    <property type="molecule type" value="Genomic_DNA"/>
</dbReference>
<reference evidence="9" key="1">
    <citation type="submission" date="2009-08" db="EMBL/GenBank/DDBJ databases">
        <authorList>
            <consortium name="US DOE Joint Genome Institute"/>
            <person name="Lucas S."/>
            <person name="Copeland A."/>
            <person name="Lapidus A."/>
            <person name="Glavina del Rio T."/>
            <person name="Dalin E."/>
            <person name="Tice H."/>
            <person name="Bruce D."/>
            <person name="Barry K."/>
            <person name="Pitluck S."/>
            <person name="Lowry S."/>
            <person name="Larimer F."/>
            <person name="Land M."/>
            <person name="Hauser L."/>
            <person name="Kyrpides N."/>
            <person name="Ivanova N."/>
            <person name="McMahon K.D."/>
            <person name="Hugenholtz P."/>
        </authorList>
    </citation>
    <scope>NUCLEOTIDE SEQUENCE</scope>
    <source>
        <strain evidence="9">UW-1</strain>
        <plasmid evidence="9">pAph01</plasmid>
    </source>
</reference>
<dbReference type="PANTHER" id="PTHR33751">
    <property type="entry name" value="CBB3-TYPE CYTOCHROME C OXIDASE SUBUNIT FIXP"/>
    <property type="match status" value="1"/>
</dbReference>
<dbReference type="GO" id="GO:0046872">
    <property type="term" value="F:metal ion binding"/>
    <property type="evidence" value="ECO:0007669"/>
    <property type="project" value="UniProtKB-KW"/>
</dbReference>
<dbReference type="AlphaFoldDB" id="C7RW04"/>
<keyword evidence="3 6" id="KW-0479">Metal-binding</keyword>
<evidence type="ECO:0000256" key="5">
    <source>
        <dbReference type="ARBA" id="ARBA00023004"/>
    </source>
</evidence>
<feature type="domain" description="Cytochrome c" evidence="8">
    <location>
        <begin position="25"/>
        <end position="112"/>
    </location>
</feature>
<keyword evidence="1" id="KW-0813">Transport</keyword>
<evidence type="ECO:0000256" key="1">
    <source>
        <dbReference type="ARBA" id="ARBA00022448"/>
    </source>
</evidence>
<feature type="chain" id="PRO_5002983866" description="Cytochrome c domain-containing protein" evidence="7">
    <location>
        <begin position="20"/>
        <end position="114"/>
    </location>
</feature>